<evidence type="ECO:0000256" key="2">
    <source>
        <dbReference type="ARBA" id="ARBA00022630"/>
    </source>
</evidence>
<dbReference type="CDD" id="cd02146">
    <property type="entry name" value="NfsA-like"/>
    <property type="match status" value="1"/>
</dbReference>
<name>A0A1Y2CGX8_9FUNG</name>
<dbReference type="OrthoDB" id="2094932at2759"/>
<evidence type="ECO:0000313" key="6">
    <source>
        <dbReference type="EMBL" id="ORY46262.1"/>
    </source>
</evidence>
<feature type="domain" description="Nitroreductase" evidence="5">
    <location>
        <begin position="10"/>
        <end position="167"/>
    </location>
</feature>
<dbReference type="PANTHER" id="PTHR43425:SF2">
    <property type="entry name" value="OXYGEN-INSENSITIVE NADPH NITROREDUCTASE"/>
    <property type="match status" value="1"/>
</dbReference>
<keyword evidence="2" id="KW-0285">Flavoprotein</keyword>
<dbReference type="InterPro" id="IPR016446">
    <property type="entry name" value="Flavin_OxRdtase_Frp"/>
</dbReference>
<organism evidence="6 7">
    <name type="scientific">Neocallimastix californiae</name>
    <dbReference type="NCBI Taxonomy" id="1754190"/>
    <lineage>
        <taxon>Eukaryota</taxon>
        <taxon>Fungi</taxon>
        <taxon>Fungi incertae sedis</taxon>
        <taxon>Chytridiomycota</taxon>
        <taxon>Chytridiomycota incertae sedis</taxon>
        <taxon>Neocallimastigomycetes</taxon>
        <taxon>Neocallimastigales</taxon>
        <taxon>Neocallimastigaceae</taxon>
        <taxon>Neocallimastix</taxon>
    </lineage>
</organism>
<evidence type="ECO:0000313" key="7">
    <source>
        <dbReference type="Proteomes" id="UP000193920"/>
    </source>
</evidence>
<dbReference type="PIRSF" id="PIRSF005426">
    <property type="entry name" value="Frp"/>
    <property type="match status" value="1"/>
</dbReference>
<evidence type="ECO:0000256" key="3">
    <source>
        <dbReference type="ARBA" id="ARBA00022643"/>
    </source>
</evidence>
<evidence type="ECO:0000256" key="4">
    <source>
        <dbReference type="ARBA" id="ARBA00023002"/>
    </source>
</evidence>
<gene>
    <name evidence="6" type="ORF">LY90DRAFT_703401</name>
</gene>
<dbReference type="InterPro" id="IPR000415">
    <property type="entry name" value="Nitroreductase-like"/>
</dbReference>
<evidence type="ECO:0000256" key="1">
    <source>
        <dbReference type="ARBA" id="ARBA00008366"/>
    </source>
</evidence>
<dbReference type="GO" id="GO:0016491">
    <property type="term" value="F:oxidoreductase activity"/>
    <property type="evidence" value="ECO:0007669"/>
    <property type="project" value="UniProtKB-KW"/>
</dbReference>
<reference evidence="6 7" key="1">
    <citation type="submission" date="2016-08" db="EMBL/GenBank/DDBJ databases">
        <title>A Parts List for Fungal Cellulosomes Revealed by Comparative Genomics.</title>
        <authorList>
            <consortium name="DOE Joint Genome Institute"/>
            <person name="Haitjema C.H."/>
            <person name="Gilmore S.P."/>
            <person name="Henske J.K."/>
            <person name="Solomon K.V."/>
            <person name="De Groot R."/>
            <person name="Kuo A."/>
            <person name="Mondo S.J."/>
            <person name="Salamov A.A."/>
            <person name="Labutti K."/>
            <person name="Zhao Z."/>
            <person name="Chiniquy J."/>
            <person name="Barry K."/>
            <person name="Brewer H.M."/>
            <person name="Purvine S.O."/>
            <person name="Wright A.T."/>
            <person name="Boxma B."/>
            <person name="Van Alen T."/>
            <person name="Hackstein J.H."/>
            <person name="Baker S.E."/>
            <person name="Grigoriev I.V."/>
            <person name="O'Malley M.A."/>
        </authorList>
    </citation>
    <scope>NUCLEOTIDE SEQUENCE [LARGE SCALE GENOMIC DNA]</scope>
    <source>
        <strain evidence="6 7">G1</strain>
    </source>
</reference>
<dbReference type="SUPFAM" id="SSF55469">
    <property type="entry name" value="FMN-dependent nitroreductase-like"/>
    <property type="match status" value="1"/>
</dbReference>
<keyword evidence="7" id="KW-1185">Reference proteome</keyword>
<dbReference type="AlphaFoldDB" id="A0A1Y2CGX8"/>
<dbReference type="Gene3D" id="3.40.109.10">
    <property type="entry name" value="NADH Oxidase"/>
    <property type="match status" value="1"/>
</dbReference>
<dbReference type="Proteomes" id="UP000193920">
    <property type="component" value="Unassembled WGS sequence"/>
</dbReference>
<dbReference type="InterPro" id="IPR029479">
    <property type="entry name" value="Nitroreductase"/>
</dbReference>
<keyword evidence="3" id="KW-0288">FMN</keyword>
<dbReference type="Pfam" id="PF00881">
    <property type="entry name" value="Nitroreductase"/>
    <property type="match status" value="1"/>
</dbReference>
<keyword evidence="4" id="KW-0560">Oxidoreductase</keyword>
<comment type="similarity">
    <text evidence="1">Belongs to the flavin oxidoreductase frp family.</text>
</comment>
<dbReference type="EMBL" id="MCOG01000108">
    <property type="protein sequence ID" value="ORY46262.1"/>
    <property type="molecule type" value="Genomic_DNA"/>
</dbReference>
<evidence type="ECO:0000259" key="5">
    <source>
        <dbReference type="Pfam" id="PF00881"/>
    </source>
</evidence>
<proteinExistence type="inferred from homology"/>
<comment type="caution">
    <text evidence="6">The sequence shown here is derived from an EMBL/GenBank/DDBJ whole genome shotgun (WGS) entry which is preliminary data.</text>
</comment>
<accession>A0A1Y2CGX8</accession>
<sequence>MNPVLESLFKHQSIRRYKNQPLEQEKLELIIKAAQAAPSWCNGQNVSIVAVKDQDRKNRLQKCCYDQPYVGGCSVFLVFCADYYRTHLVFEKFGEKKRGEDYIKELDTLVIASHDAGIAMQNALVAAESMGLGTVPIGGIRINSLEVVKELNLPKYVIPIVGLCVGYPDDNPGLKPRLPMKAVYFEENYDTSRVEEAIQDYDKTYQKYLSERSSNFRDGNWSKSVYGAFTQDIPNQDYELLKQQGFIEIEKK</sequence>
<dbReference type="PANTHER" id="PTHR43425">
    <property type="entry name" value="OXYGEN-INSENSITIVE NADPH NITROREDUCTASE"/>
    <property type="match status" value="1"/>
</dbReference>
<protein>
    <submittedName>
        <fullName evidence="6">Nitroreductase</fullName>
    </submittedName>
</protein>